<evidence type="ECO:0000313" key="9">
    <source>
        <dbReference type="EMBL" id="PJA46017.1"/>
    </source>
</evidence>
<dbReference type="GO" id="GO:0015095">
    <property type="term" value="F:magnesium ion transmembrane transporter activity"/>
    <property type="evidence" value="ECO:0007669"/>
    <property type="project" value="TreeGrafter"/>
</dbReference>
<organism evidence="9 10">
    <name type="scientific">Candidatus Uhrbacteria bacterium CG_4_9_14_3_um_filter_50_9</name>
    <dbReference type="NCBI Taxonomy" id="1975035"/>
    <lineage>
        <taxon>Bacteria</taxon>
        <taxon>Candidatus Uhriibacteriota</taxon>
    </lineage>
</organism>
<evidence type="ECO:0008006" key="11">
    <source>
        <dbReference type="Google" id="ProtNLM"/>
    </source>
</evidence>
<comment type="subcellular location">
    <subcellularLocation>
        <location evidence="1">Cell membrane</location>
        <topology evidence="1">Multi-pass membrane protein</topology>
    </subcellularLocation>
</comment>
<dbReference type="GO" id="GO:0005886">
    <property type="term" value="C:plasma membrane"/>
    <property type="evidence" value="ECO:0007669"/>
    <property type="project" value="UniProtKB-SubCell"/>
</dbReference>
<evidence type="ECO:0000256" key="6">
    <source>
        <dbReference type="ARBA" id="ARBA00022989"/>
    </source>
</evidence>
<dbReference type="InterPro" id="IPR045861">
    <property type="entry name" value="CorA_cytoplasmic_dom"/>
</dbReference>
<accession>A0A2M7XDQ5</accession>
<reference evidence="10" key="1">
    <citation type="submission" date="2017-09" db="EMBL/GenBank/DDBJ databases">
        <title>Depth-based differentiation of microbial function through sediment-hosted aquifers and enrichment of novel symbionts in the deep terrestrial subsurface.</title>
        <authorList>
            <person name="Probst A.J."/>
            <person name="Ladd B."/>
            <person name="Jarett J.K."/>
            <person name="Geller-Mcgrath D.E."/>
            <person name="Sieber C.M.K."/>
            <person name="Emerson J.B."/>
            <person name="Anantharaman K."/>
            <person name="Thomas B.C."/>
            <person name="Malmstrom R."/>
            <person name="Stieglmeier M."/>
            <person name="Klingl A."/>
            <person name="Woyke T."/>
            <person name="Ryan C.M."/>
            <person name="Banfield J.F."/>
        </authorList>
    </citation>
    <scope>NUCLEOTIDE SEQUENCE [LARGE SCALE GENOMIC DNA]</scope>
</reference>
<protein>
    <recommendedName>
        <fullName evidence="11">Magnesium transporter CorA</fullName>
    </recommendedName>
</protein>
<sequence>MSIDAISAKNVTWKHIVQVSEADLKGLESEFRFHHLDYEDIRAESPISKMDVYKHYIFFVFHIPMIHKDTGHVYGEELYVFLSSETIVTLTHVPFPVLDSFFNRMKSGSKFRASLMGKGTAFLMYRMLMELFRDSLSISAKLTQEVTRIEEAIESRHEKRITVDLAHARRNILFMRHIVDPQRHILTNLSSTKRAFISQDSLLYFDDLHDVLDTIWLSSDNLKLIIDGLFDVNEALLSHKTNQIVTLLTFISAALMVPTLIAGFYGMNVPWLPLANNSAFVGALYVIGFIGMISVVIAVVRRTTL</sequence>
<keyword evidence="4" id="KW-1003">Cell membrane</keyword>
<dbReference type="Proteomes" id="UP000229385">
    <property type="component" value="Unassembled WGS sequence"/>
</dbReference>
<dbReference type="AlphaFoldDB" id="A0A2M7XDQ5"/>
<dbReference type="InterPro" id="IPR045863">
    <property type="entry name" value="CorA_TM1_TM2"/>
</dbReference>
<keyword evidence="7 8" id="KW-0472">Membrane</keyword>
<evidence type="ECO:0000256" key="3">
    <source>
        <dbReference type="ARBA" id="ARBA00022448"/>
    </source>
</evidence>
<keyword evidence="5 8" id="KW-0812">Transmembrane</keyword>
<dbReference type="InterPro" id="IPR002523">
    <property type="entry name" value="MgTranspt_CorA/ZnTranspt_ZntB"/>
</dbReference>
<dbReference type="SUPFAM" id="SSF144083">
    <property type="entry name" value="Magnesium transport protein CorA, transmembrane region"/>
    <property type="match status" value="1"/>
</dbReference>
<evidence type="ECO:0000256" key="2">
    <source>
        <dbReference type="ARBA" id="ARBA00009765"/>
    </source>
</evidence>
<evidence type="ECO:0000256" key="1">
    <source>
        <dbReference type="ARBA" id="ARBA00004651"/>
    </source>
</evidence>
<evidence type="ECO:0000256" key="5">
    <source>
        <dbReference type="ARBA" id="ARBA00022692"/>
    </source>
</evidence>
<name>A0A2M7XDQ5_9BACT</name>
<evidence type="ECO:0000313" key="10">
    <source>
        <dbReference type="Proteomes" id="UP000229385"/>
    </source>
</evidence>
<dbReference type="GO" id="GO:0015087">
    <property type="term" value="F:cobalt ion transmembrane transporter activity"/>
    <property type="evidence" value="ECO:0007669"/>
    <property type="project" value="TreeGrafter"/>
</dbReference>
<feature type="transmembrane region" description="Helical" evidence="8">
    <location>
        <begin position="244"/>
        <end position="267"/>
    </location>
</feature>
<evidence type="ECO:0000256" key="8">
    <source>
        <dbReference type="SAM" id="Phobius"/>
    </source>
</evidence>
<comment type="similarity">
    <text evidence="2">Belongs to the CorA metal ion transporter (MIT) (TC 1.A.35) family.</text>
</comment>
<dbReference type="Gene3D" id="1.20.58.340">
    <property type="entry name" value="Magnesium transport protein CorA, transmembrane region"/>
    <property type="match status" value="2"/>
</dbReference>
<keyword evidence="3" id="KW-0813">Transport</keyword>
<dbReference type="PANTHER" id="PTHR46494">
    <property type="entry name" value="CORA FAMILY METAL ION TRANSPORTER (EUROFUNG)"/>
    <property type="match status" value="1"/>
</dbReference>
<evidence type="ECO:0000256" key="7">
    <source>
        <dbReference type="ARBA" id="ARBA00023136"/>
    </source>
</evidence>
<dbReference type="SUPFAM" id="SSF143865">
    <property type="entry name" value="CorA soluble domain-like"/>
    <property type="match status" value="1"/>
</dbReference>
<feature type="transmembrane region" description="Helical" evidence="8">
    <location>
        <begin position="279"/>
        <end position="300"/>
    </location>
</feature>
<dbReference type="PANTHER" id="PTHR46494:SF1">
    <property type="entry name" value="CORA FAMILY METAL ION TRANSPORTER (EUROFUNG)"/>
    <property type="match status" value="1"/>
</dbReference>
<proteinExistence type="inferred from homology"/>
<gene>
    <name evidence="9" type="ORF">CO174_00940</name>
</gene>
<dbReference type="GO" id="GO:0050897">
    <property type="term" value="F:cobalt ion binding"/>
    <property type="evidence" value="ECO:0007669"/>
    <property type="project" value="TreeGrafter"/>
</dbReference>
<evidence type="ECO:0000256" key="4">
    <source>
        <dbReference type="ARBA" id="ARBA00022475"/>
    </source>
</evidence>
<dbReference type="EMBL" id="PFWU01000012">
    <property type="protein sequence ID" value="PJA46017.1"/>
    <property type="molecule type" value="Genomic_DNA"/>
</dbReference>
<dbReference type="GO" id="GO:0000287">
    <property type="term" value="F:magnesium ion binding"/>
    <property type="evidence" value="ECO:0007669"/>
    <property type="project" value="TreeGrafter"/>
</dbReference>
<dbReference type="Gene3D" id="3.30.460.20">
    <property type="entry name" value="CorA soluble domain-like"/>
    <property type="match status" value="1"/>
</dbReference>
<comment type="caution">
    <text evidence="9">The sequence shown here is derived from an EMBL/GenBank/DDBJ whole genome shotgun (WGS) entry which is preliminary data.</text>
</comment>
<keyword evidence="6 8" id="KW-1133">Transmembrane helix</keyword>
<dbReference type="Pfam" id="PF01544">
    <property type="entry name" value="CorA"/>
    <property type="match status" value="1"/>
</dbReference>
<dbReference type="CDD" id="cd12822">
    <property type="entry name" value="TmCorA-like"/>
    <property type="match status" value="1"/>
</dbReference>